<evidence type="ECO:0000313" key="3">
    <source>
        <dbReference type="EMBL" id="MUI36441.1"/>
    </source>
</evidence>
<evidence type="ECO:0000256" key="2">
    <source>
        <dbReference type="SAM" id="Phobius"/>
    </source>
</evidence>
<protein>
    <submittedName>
        <fullName evidence="4">SH3 domain-containing protein</fullName>
    </submittedName>
</protein>
<evidence type="ECO:0000313" key="5">
    <source>
        <dbReference type="Proteomes" id="UP000433532"/>
    </source>
</evidence>
<dbReference type="EMBL" id="WOAD01000012">
    <property type="protein sequence ID" value="MUI36441.1"/>
    <property type="molecule type" value="Genomic_DNA"/>
</dbReference>
<feature type="compositionally biased region" description="Polar residues" evidence="1">
    <location>
        <begin position="18"/>
        <end position="35"/>
    </location>
</feature>
<evidence type="ECO:0000256" key="1">
    <source>
        <dbReference type="SAM" id="MobiDB-lite"/>
    </source>
</evidence>
<dbReference type="AlphaFoldDB" id="A0A844NL76"/>
<reference evidence="4" key="3">
    <citation type="submission" date="2023-10" db="EMBL/GenBank/DDBJ databases">
        <title>Pathogen: clinical or host-associated sample.</title>
        <authorList>
            <person name="Hergert J."/>
            <person name="Casey R."/>
            <person name="Wagner J."/>
            <person name="Young E.L."/>
            <person name="Oakeson K.F."/>
        </authorList>
    </citation>
    <scope>NUCLEOTIDE SEQUENCE</scope>
    <source>
        <strain evidence="4">2021CK-01020</strain>
    </source>
</reference>
<reference evidence="4" key="2">
    <citation type="submission" date="2023-06" db="EMBL/GenBank/DDBJ databases">
        <authorList>
            <consortium name="Clinical and Environmental Microbiology Branch: Whole genome sequencing antimicrobial resistance pathogens in the healthcare setting"/>
        </authorList>
    </citation>
    <scope>NUCLEOTIDE SEQUENCE</scope>
    <source>
        <strain evidence="4">2021CK-01020</strain>
    </source>
</reference>
<keyword evidence="2" id="KW-0472">Membrane</keyword>
<organism evidence="3 5">
    <name type="scientific">Pseudomonas aeruginosa</name>
    <dbReference type="NCBI Taxonomy" id="287"/>
    <lineage>
        <taxon>Bacteria</taxon>
        <taxon>Pseudomonadati</taxon>
        <taxon>Pseudomonadota</taxon>
        <taxon>Gammaproteobacteria</taxon>
        <taxon>Pseudomonadales</taxon>
        <taxon>Pseudomonadaceae</taxon>
        <taxon>Pseudomonas</taxon>
    </lineage>
</organism>
<accession>A0A844NL76</accession>
<gene>
    <name evidence="3" type="ORF">GNQ48_15615</name>
    <name evidence="4" type="ORF">L4V69_31540</name>
</gene>
<sequence>MSEKNELPPGAEKADTKTAPQRCSSSPSALSNSGKFTEIESTARAATTDTLSSLDRIDASIAKILDPLDLEGTSTALRLVDRSGTLAAEALTSRHLPPDISAASAALKAFDMNSGMATASAALKAFDMNSDMATASAALKAFDMGSSLLTTSAALRALDMSSSMSAAAAALRPLDLNSGISAASAALRSLDLNSGISAAAAALKSLDLSSGMSAAVAALRSLDLNSGMLAATAALRSLDLNPRISSAAAAALAFEKWGLNEAPTVDAVLDELATRSAEPAKQPAKESQLLFESGETQSSLGLGDEYQGKVVSSTTPKNSLTEIPTWALLVWLYILIPMASVIVHWEDLRQGLVDLNARFPQTESFAEVRNFIRTELAGKPGDIRLVKGSDVRLRLEPSMKSEVILLLPSDAPVIVLDKENRTWLFVSYEHQGYIVDGYVSTKFLKKVRR</sequence>
<dbReference type="Proteomes" id="UP001297540">
    <property type="component" value="Chromosome"/>
</dbReference>
<keyword evidence="2" id="KW-0812">Transmembrane</keyword>
<name>A0A844NL76_PSEAI</name>
<keyword evidence="2" id="KW-1133">Transmembrane helix</keyword>
<dbReference type="RefSeq" id="WP_023082061.1">
    <property type="nucleotide sequence ID" value="NZ_CABITO010000030.1"/>
</dbReference>
<feature type="region of interest" description="Disordered" evidence="1">
    <location>
        <begin position="1"/>
        <end position="38"/>
    </location>
</feature>
<feature type="compositionally biased region" description="Basic and acidic residues" evidence="1">
    <location>
        <begin position="1"/>
        <end position="16"/>
    </location>
</feature>
<feature type="transmembrane region" description="Helical" evidence="2">
    <location>
        <begin position="326"/>
        <end position="345"/>
    </location>
</feature>
<proteinExistence type="predicted"/>
<dbReference type="EMBL" id="CP136986">
    <property type="protein sequence ID" value="WOS76979.1"/>
    <property type="molecule type" value="Genomic_DNA"/>
</dbReference>
<dbReference type="Gene3D" id="2.30.30.40">
    <property type="entry name" value="SH3 Domains"/>
    <property type="match status" value="1"/>
</dbReference>
<reference evidence="3 5" key="1">
    <citation type="submission" date="2019-11" db="EMBL/GenBank/DDBJ databases">
        <title>Genomes of ocular Pseudomonas aeruginosa isolates.</title>
        <authorList>
            <person name="Khan M."/>
            <person name="Rice S.A."/>
            <person name="Willcox M.D.P."/>
            <person name="Stapleton F."/>
        </authorList>
    </citation>
    <scope>NUCLEOTIDE SEQUENCE [LARGE SCALE GENOMIC DNA]</scope>
    <source>
        <strain evidence="3 5">PA221</strain>
    </source>
</reference>
<dbReference type="Proteomes" id="UP000433532">
    <property type="component" value="Unassembled WGS sequence"/>
</dbReference>
<evidence type="ECO:0000313" key="4">
    <source>
        <dbReference type="EMBL" id="WOS76979.1"/>
    </source>
</evidence>